<organism evidence="1 2">
    <name type="scientific">Novosphingobium kalidii</name>
    <dbReference type="NCBI Taxonomy" id="3230299"/>
    <lineage>
        <taxon>Bacteria</taxon>
        <taxon>Pseudomonadati</taxon>
        <taxon>Pseudomonadota</taxon>
        <taxon>Alphaproteobacteria</taxon>
        <taxon>Sphingomonadales</taxon>
        <taxon>Sphingomonadaceae</taxon>
        <taxon>Novosphingobium</taxon>
    </lineage>
</organism>
<accession>A0ABV2CYM2</accession>
<evidence type="ECO:0000313" key="1">
    <source>
        <dbReference type="EMBL" id="MET1754702.1"/>
    </source>
</evidence>
<keyword evidence="2" id="KW-1185">Reference proteome</keyword>
<dbReference type="Proteomes" id="UP001548713">
    <property type="component" value="Unassembled WGS sequence"/>
</dbReference>
<reference evidence="1 2" key="1">
    <citation type="submission" date="2024-07" db="EMBL/GenBank/DDBJ databases">
        <title>Novosphingobium kalidii RD2P27.</title>
        <authorList>
            <person name="Sun J.-Q."/>
        </authorList>
    </citation>
    <scope>NUCLEOTIDE SEQUENCE [LARGE SCALE GENOMIC DNA]</scope>
    <source>
        <strain evidence="1 2">RD2P27</strain>
    </source>
</reference>
<gene>
    <name evidence="1" type="ORF">ABVV53_04400</name>
</gene>
<sequence length="92" mass="10243">MTAVLSTLFILVGLGSIALIRIALVSNLSAVADLRHRARQPEYGTEVTVNFRNDFGELEPVGSMRRRRPARHLSPKPVTHRLHQFVKARSAA</sequence>
<dbReference type="EMBL" id="JBEWLY010000008">
    <property type="protein sequence ID" value="MET1754702.1"/>
    <property type="molecule type" value="Genomic_DNA"/>
</dbReference>
<name>A0ABV2CYM2_9SPHN</name>
<comment type="caution">
    <text evidence="1">The sequence shown here is derived from an EMBL/GenBank/DDBJ whole genome shotgun (WGS) entry which is preliminary data.</text>
</comment>
<proteinExistence type="predicted"/>
<dbReference type="RefSeq" id="WP_353983169.1">
    <property type="nucleotide sequence ID" value="NZ_JBEWLY010000008.1"/>
</dbReference>
<evidence type="ECO:0000313" key="2">
    <source>
        <dbReference type="Proteomes" id="UP001548713"/>
    </source>
</evidence>
<protein>
    <submittedName>
        <fullName evidence="1">Uncharacterized protein</fullName>
    </submittedName>
</protein>